<evidence type="ECO:0000313" key="8">
    <source>
        <dbReference type="EMBL" id="KAK2155396.1"/>
    </source>
</evidence>
<proteinExistence type="inferred from homology"/>
<comment type="cofactor">
    <cofactor evidence="1">
        <name>Mg(2+)</name>
        <dbReference type="ChEBI" id="CHEBI:18420"/>
    </cofactor>
</comment>
<evidence type="ECO:0000313" key="9">
    <source>
        <dbReference type="Proteomes" id="UP001208570"/>
    </source>
</evidence>
<dbReference type="PANTHER" id="PTHR12001">
    <property type="entry name" value="GERANYLGERANYL PYROPHOSPHATE SYNTHASE"/>
    <property type="match status" value="1"/>
</dbReference>
<accession>A0AAD9N556</accession>
<keyword evidence="9" id="KW-1185">Reference proteome</keyword>
<comment type="similarity">
    <text evidence="2 7">Belongs to the FPP/GGPP synthase family.</text>
</comment>
<protein>
    <recommendedName>
        <fullName evidence="10">Decaprenyl-diphosphate synthase subunit 1</fullName>
    </recommendedName>
</protein>
<evidence type="ECO:0008006" key="10">
    <source>
        <dbReference type="Google" id="ProtNLM"/>
    </source>
</evidence>
<keyword evidence="4" id="KW-0479">Metal-binding</keyword>
<dbReference type="GO" id="GO:0005739">
    <property type="term" value="C:mitochondrion"/>
    <property type="evidence" value="ECO:0007669"/>
    <property type="project" value="TreeGrafter"/>
</dbReference>
<dbReference type="SUPFAM" id="SSF48576">
    <property type="entry name" value="Terpenoid synthases"/>
    <property type="match status" value="1"/>
</dbReference>
<evidence type="ECO:0000256" key="5">
    <source>
        <dbReference type="ARBA" id="ARBA00022842"/>
    </source>
</evidence>
<dbReference type="AlphaFoldDB" id="A0AAD9N556"/>
<dbReference type="InterPro" id="IPR033749">
    <property type="entry name" value="Polyprenyl_synt_CS"/>
</dbReference>
<dbReference type="SFLD" id="SFLDS00005">
    <property type="entry name" value="Isoprenoid_Synthase_Type_I"/>
    <property type="match status" value="1"/>
</dbReference>
<keyword evidence="5" id="KW-0460">Magnesium</keyword>
<dbReference type="Gene3D" id="1.10.600.10">
    <property type="entry name" value="Farnesyl Diphosphate Synthase"/>
    <property type="match status" value="1"/>
</dbReference>
<evidence type="ECO:0000256" key="1">
    <source>
        <dbReference type="ARBA" id="ARBA00001946"/>
    </source>
</evidence>
<dbReference type="PROSITE" id="PS00444">
    <property type="entry name" value="POLYPRENYL_SYNTHASE_2"/>
    <property type="match status" value="1"/>
</dbReference>
<dbReference type="Pfam" id="PF00348">
    <property type="entry name" value="polyprenyl_synt"/>
    <property type="match status" value="1"/>
</dbReference>
<dbReference type="InterPro" id="IPR000092">
    <property type="entry name" value="Polyprenyl_synt"/>
</dbReference>
<gene>
    <name evidence="8" type="ORF">LSH36_241g02035</name>
</gene>
<organism evidence="8 9">
    <name type="scientific">Paralvinella palmiformis</name>
    <dbReference type="NCBI Taxonomy" id="53620"/>
    <lineage>
        <taxon>Eukaryota</taxon>
        <taxon>Metazoa</taxon>
        <taxon>Spiralia</taxon>
        <taxon>Lophotrochozoa</taxon>
        <taxon>Annelida</taxon>
        <taxon>Polychaeta</taxon>
        <taxon>Sedentaria</taxon>
        <taxon>Canalipalpata</taxon>
        <taxon>Terebellida</taxon>
        <taxon>Terebelliformia</taxon>
        <taxon>Alvinellidae</taxon>
        <taxon>Paralvinella</taxon>
    </lineage>
</organism>
<dbReference type="Proteomes" id="UP001208570">
    <property type="component" value="Unassembled WGS sequence"/>
</dbReference>
<evidence type="ECO:0000256" key="7">
    <source>
        <dbReference type="RuleBase" id="RU004466"/>
    </source>
</evidence>
<name>A0AAD9N556_9ANNE</name>
<dbReference type="GO" id="GO:1990234">
    <property type="term" value="C:transferase complex"/>
    <property type="evidence" value="ECO:0007669"/>
    <property type="project" value="TreeGrafter"/>
</dbReference>
<dbReference type="GO" id="GO:0004659">
    <property type="term" value="F:prenyltransferase activity"/>
    <property type="evidence" value="ECO:0007669"/>
    <property type="project" value="InterPro"/>
</dbReference>
<sequence>MASGGRVTSLSRLHFGRNWAACRNYCRKFCTVRKHDVNSHRPFLCHPNSYCTFRTIKQHILCSQHCGEAWLQPNSRPTSTDQEHKSAVSSPYKLVAEDLSTLCNDIKKELSPSPAELKLLSQYHFDGKGKAFRPMVVMLAAKACNIHYHQHPTNNALLASQRVVAFIAEMIHTASLIHDDVIDLAATRRGRPSVQEAWGQRNAILAGNFIMSAACVALARIRNTEVIKILSQVLEDLVSGEFMQLGSKEDEDERFNHYLQKTYKKTASLLANSCKAVAVLSGCDESSIEQVYQYGRNIGIAFQLVDDLLDFISTEQLMGKPTAADLKLGLATAPVLFAAHQSNGIAHTKFLAEQHSNEAIKQISMLFPSDERNALITLTHNVLHRLK</sequence>
<keyword evidence="6" id="KW-0414">Isoprene biosynthesis</keyword>
<dbReference type="GO" id="GO:0008299">
    <property type="term" value="P:isoprenoid biosynthetic process"/>
    <property type="evidence" value="ECO:0007669"/>
    <property type="project" value="UniProtKB-KW"/>
</dbReference>
<keyword evidence="3 7" id="KW-0808">Transferase</keyword>
<dbReference type="InterPro" id="IPR008949">
    <property type="entry name" value="Isoprenoid_synthase_dom_sf"/>
</dbReference>
<dbReference type="GO" id="GO:0006744">
    <property type="term" value="P:ubiquinone biosynthetic process"/>
    <property type="evidence" value="ECO:0007669"/>
    <property type="project" value="TreeGrafter"/>
</dbReference>
<reference evidence="8" key="1">
    <citation type="journal article" date="2023" name="Mol. Biol. Evol.">
        <title>Third-Generation Sequencing Reveals the Adaptive Role of the Epigenome in Three Deep-Sea Polychaetes.</title>
        <authorList>
            <person name="Perez M."/>
            <person name="Aroh O."/>
            <person name="Sun Y."/>
            <person name="Lan Y."/>
            <person name="Juniper S.K."/>
            <person name="Young C.R."/>
            <person name="Angers B."/>
            <person name="Qian P.Y."/>
        </authorList>
    </citation>
    <scope>NUCLEOTIDE SEQUENCE</scope>
    <source>
        <strain evidence="8">P08H-3</strain>
    </source>
</reference>
<evidence type="ECO:0000256" key="3">
    <source>
        <dbReference type="ARBA" id="ARBA00022679"/>
    </source>
</evidence>
<dbReference type="PROSITE" id="PS00723">
    <property type="entry name" value="POLYPRENYL_SYNTHASE_1"/>
    <property type="match status" value="1"/>
</dbReference>
<dbReference type="EMBL" id="JAODUP010000241">
    <property type="protein sequence ID" value="KAK2155396.1"/>
    <property type="molecule type" value="Genomic_DNA"/>
</dbReference>
<evidence type="ECO:0000256" key="2">
    <source>
        <dbReference type="ARBA" id="ARBA00006706"/>
    </source>
</evidence>
<evidence type="ECO:0000256" key="6">
    <source>
        <dbReference type="ARBA" id="ARBA00023229"/>
    </source>
</evidence>
<comment type="caution">
    <text evidence="8">The sequence shown here is derived from an EMBL/GenBank/DDBJ whole genome shotgun (WGS) entry which is preliminary data.</text>
</comment>
<evidence type="ECO:0000256" key="4">
    <source>
        <dbReference type="ARBA" id="ARBA00022723"/>
    </source>
</evidence>
<dbReference type="PANTHER" id="PTHR12001:SF69">
    <property type="entry name" value="ALL TRANS-POLYPRENYL-DIPHOSPHATE SYNTHASE PDSS1"/>
    <property type="match status" value="1"/>
</dbReference>
<dbReference type="GO" id="GO:0046872">
    <property type="term" value="F:metal ion binding"/>
    <property type="evidence" value="ECO:0007669"/>
    <property type="project" value="UniProtKB-KW"/>
</dbReference>
<dbReference type="CDD" id="cd00685">
    <property type="entry name" value="Trans_IPPS_HT"/>
    <property type="match status" value="1"/>
</dbReference>